<gene>
    <name evidence="1" type="ORF">MPNT_50031</name>
</gene>
<dbReference type="Proteomes" id="UP000663859">
    <property type="component" value="Unassembled WGS sequence"/>
</dbReference>
<organism evidence="1 2">
    <name type="scientific">Candidatus Methylacidithermus pantelleriae</name>
    <dbReference type="NCBI Taxonomy" id="2744239"/>
    <lineage>
        <taxon>Bacteria</taxon>
        <taxon>Pseudomonadati</taxon>
        <taxon>Verrucomicrobiota</taxon>
        <taxon>Methylacidiphilae</taxon>
        <taxon>Methylacidiphilales</taxon>
        <taxon>Methylacidiphilaceae</taxon>
        <taxon>Candidatus Methylacidithermus</taxon>
    </lineage>
</organism>
<dbReference type="AlphaFoldDB" id="A0A8J2BKB4"/>
<protein>
    <submittedName>
        <fullName evidence="1">Uncharacterized protein</fullName>
    </submittedName>
</protein>
<keyword evidence="2" id="KW-1185">Reference proteome</keyword>
<reference evidence="1" key="1">
    <citation type="submission" date="2021-02" db="EMBL/GenBank/DDBJ databases">
        <authorList>
            <person name="Cremers G."/>
            <person name="Picone N."/>
        </authorList>
    </citation>
    <scope>NUCLEOTIDE SEQUENCE</scope>
    <source>
        <strain evidence="1">PQ17</strain>
    </source>
</reference>
<evidence type="ECO:0000313" key="1">
    <source>
        <dbReference type="EMBL" id="CAF0702307.1"/>
    </source>
</evidence>
<proteinExistence type="predicted"/>
<evidence type="ECO:0000313" key="2">
    <source>
        <dbReference type="Proteomes" id="UP000663859"/>
    </source>
</evidence>
<comment type="caution">
    <text evidence="1">The sequence shown here is derived from an EMBL/GenBank/DDBJ whole genome shotgun (WGS) entry which is preliminary data.</text>
</comment>
<dbReference type="EMBL" id="CAJNOB010000045">
    <property type="protein sequence ID" value="CAF0702307.1"/>
    <property type="molecule type" value="Genomic_DNA"/>
</dbReference>
<name>A0A8J2BKB4_9BACT</name>
<sequence length="57" mass="6806">MFACVSPPQANFYLNARGAKSYEQHRDTQVCIWQYIRMRFSGWAKRQGVDYKRASRM</sequence>
<accession>A0A8J2BKB4</accession>